<dbReference type="InterPro" id="IPR038765">
    <property type="entry name" value="Papain-like_cys_pep_sf"/>
</dbReference>
<sequence>MNRSKKLVFAFFVSAAIMNSKCLLHNNVHAAGFSPNPQSSAYTSNTNIFTKYGYKGQCTWFTYGRALEKLGISLPSEFYGNAVDWWYANEKDHVYKYGTEPKPNSIVVWSGGNYGYGHVAFVESVEGNTIYFNEGNFSVRGAYDGTVKALSKEEIKDRGNLHLKGYIYINEKYSSSDADKTPSNTTPPSTPSETSTKKGVVNLSNASSSLNVRNSNNTSSGVLGTLRKGDTVSIVATYGDWYKIKFNSSYGYVSSKYISTSTSDASSSTPPNTSNSSTSTDKAPTLKSGTVNLNDKSSALKFRSTPGGQVIGSLPHGTKVGILETSGSWYKVNINGTVGYISANYVSVSQTQGTATESSSAANSSVSKIGTVNLSDASSTLNLRNTPWTGRVLSALPYGSKVEILGTSGRWYKVKAGSEVGYLHSDYIKL</sequence>
<dbReference type="InterPro" id="IPR052354">
    <property type="entry name" value="Cell_Wall_Dynamics_Protein"/>
</dbReference>
<evidence type="ECO:0000259" key="6">
    <source>
        <dbReference type="PROSITE" id="PS51781"/>
    </source>
</evidence>
<feature type="domain" description="Peptidase C51" evidence="5">
    <location>
        <begin position="33"/>
        <end position="168"/>
    </location>
</feature>
<dbReference type="SMART" id="SM00287">
    <property type="entry name" value="SH3b"/>
    <property type="match status" value="3"/>
</dbReference>
<protein>
    <recommendedName>
        <fullName evidence="2">N-acetylmuramoyl-L-alanine amidase</fullName>
        <ecNumber evidence="2">3.5.1.28</ecNumber>
    </recommendedName>
</protein>
<feature type="chain" id="PRO_5036974602" description="N-acetylmuramoyl-L-alanine amidase" evidence="4">
    <location>
        <begin position="31"/>
        <end position="430"/>
    </location>
</feature>
<proteinExistence type="predicted"/>
<evidence type="ECO:0000256" key="4">
    <source>
        <dbReference type="SAM" id="SignalP"/>
    </source>
</evidence>
<reference evidence="7" key="1">
    <citation type="submission" date="2020-12" db="EMBL/GenBank/DDBJ databases">
        <title>Clostridium thailandense sp. nov., a novel acetogenic bacterium isolated from peat land soil in Thailand.</title>
        <authorList>
            <person name="Chaikitkaew S."/>
            <person name="Birkeland N.K."/>
        </authorList>
    </citation>
    <scope>NUCLEOTIDE SEQUENCE</scope>
    <source>
        <strain evidence="7">DSM 17425</strain>
    </source>
</reference>
<dbReference type="RefSeq" id="WP_211140569.1">
    <property type="nucleotide sequence ID" value="NZ_JAEEGB010000001.1"/>
</dbReference>
<dbReference type="SUPFAM" id="SSF54001">
    <property type="entry name" value="Cysteine proteinases"/>
    <property type="match status" value="1"/>
</dbReference>
<evidence type="ECO:0000256" key="1">
    <source>
        <dbReference type="ARBA" id="ARBA00001561"/>
    </source>
</evidence>
<feature type="compositionally biased region" description="Low complexity" evidence="3">
    <location>
        <begin position="181"/>
        <end position="200"/>
    </location>
</feature>
<feature type="domain" description="SH3b" evidence="6">
    <location>
        <begin position="192"/>
        <end position="262"/>
    </location>
</feature>
<dbReference type="EMBL" id="JAEEGB010000001">
    <property type="protein sequence ID" value="MBI6871100.1"/>
    <property type="molecule type" value="Genomic_DNA"/>
</dbReference>
<feature type="region of interest" description="Disordered" evidence="3">
    <location>
        <begin position="261"/>
        <end position="292"/>
    </location>
</feature>
<organism evidence="7 8">
    <name type="scientific">Clostridium aciditolerans</name>
    <dbReference type="NCBI Taxonomy" id="339861"/>
    <lineage>
        <taxon>Bacteria</taxon>
        <taxon>Bacillati</taxon>
        <taxon>Bacillota</taxon>
        <taxon>Clostridia</taxon>
        <taxon>Eubacteriales</taxon>
        <taxon>Clostridiaceae</taxon>
        <taxon>Clostridium</taxon>
    </lineage>
</organism>
<evidence type="ECO:0000256" key="3">
    <source>
        <dbReference type="SAM" id="MobiDB-lite"/>
    </source>
</evidence>
<evidence type="ECO:0000259" key="5">
    <source>
        <dbReference type="PROSITE" id="PS50911"/>
    </source>
</evidence>
<accession>A0A934HMY8</accession>
<keyword evidence="4" id="KW-0732">Signal</keyword>
<dbReference type="AlphaFoldDB" id="A0A934HMY8"/>
<dbReference type="Pfam" id="PF08239">
    <property type="entry name" value="SH3_3"/>
    <property type="match status" value="3"/>
</dbReference>
<dbReference type="PROSITE" id="PS50911">
    <property type="entry name" value="CHAP"/>
    <property type="match status" value="1"/>
</dbReference>
<comment type="catalytic activity">
    <reaction evidence="1">
        <text>Hydrolyzes the link between N-acetylmuramoyl residues and L-amino acid residues in certain cell-wall glycopeptides.</text>
        <dbReference type="EC" id="3.5.1.28"/>
    </reaction>
</comment>
<dbReference type="Gene3D" id="2.30.30.40">
    <property type="entry name" value="SH3 Domains"/>
    <property type="match status" value="3"/>
</dbReference>
<dbReference type="PROSITE" id="PS51781">
    <property type="entry name" value="SH3B"/>
    <property type="match status" value="1"/>
</dbReference>
<keyword evidence="8" id="KW-1185">Reference proteome</keyword>
<evidence type="ECO:0000313" key="8">
    <source>
        <dbReference type="Proteomes" id="UP000622687"/>
    </source>
</evidence>
<dbReference type="EC" id="3.5.1.28" evidence="2"/>
<comment type="caution">
    <text evidence="7">The sequence shown here is derived from an EMBL/GenBank/DDBJ whole genome shotgun (WGS) entry which is preliminary data.</text>
</comment>
<dbReference type="Proteomes" id="UP000622687">
    <property type="component" value="Unassembled WGS sequence"/>
</dbReference>
<gene>
    <name evidence="7" type="ORF">I6U51_00075</name>
</gene>
<dbReference type="GO" id="GO:0008745">
    <property type="term" value="F:N-acetylmuramoyl-L-alanine amidase activity"/>
    <property type="evidence" value="ECO:0007669"/>
    <property type="project" value="UniProtKB-EC"/>
</dbReference>
<feature type="compositionally biased region" description="Low complexity" evidence="3">
    <location>
        <begin position="261"/>
        <end position="283"/>
    </location>
</feature>
<evidence type="ECO:0000256" key="2">
    <source>
        <dbReference type="ARBA" id="ARBA00011901"/>
    </source>
</evidence>
<name>A0A934HMY8_9CLOT</name>
<dbReference type="PANTHER" id="PTHR34408">
    <property type="entry name" value="FAMILY PROTEIN, PUTATIVE-RELATED"/>
    <property type="match status" value="1"/>
</dbReference>
<dbReference type="Pfam" id="PF05257">
    <property type="entry name" value="CHAP"/>
    <property type="match status" value="1"/>
</dbReference>
<dbReference type="InterPro" id="IPR003646">
    <property type="entry name" value="SH3-like_bac-type"/>
</dbReference>
<feature type="signal peptide" evidence="4">
    <location>
        <begin position="1"/>
        <end position="30"/>
    </location>
</feature>
<dbReference type="Gene3D" id="3.90.1720.10">
    <property type="entry name" value="endopeptidase domain like (from Nostoc punctiforme)"/>
    <property type="match status" value="1"/>
</dbReference>
<dbReference type="PANTHER" id="PTHR34408:SF1">
    <property type="entry name" value="GLYCOSYL HYDROLASE FAMILY 19 DOMAIN-CONTAINING PROTEIN HI_1415"/>
    <property type="match status" value="1"/>
</dbReference>
<evidence type="ECO:0000313" key="7">
    <source>
        <dbReference type="EMBL" id="MBI6871100.1"/>
    </source>
</evidence>
<dbReference type="InterPro" id="IPR007921">
    <property type="entry name" value="CHAP_dom"/>
</dbReference>
<feature type="region of interest" description="Disordered" evidence="3">
    <location>
        <begin position="177"/>
        <end position="200"/>
    </location>
</feature>